<gene>
    <name evidence="3" type="ORF">C2845_PM15G17810</name>
</gene>
<proteinExistence type="predicted"/>
<organism evidence="3 4">
    <name type="scientific">Panicum miliaceum</name>
    <name type="common">Proso millet</name>
    <name type="synonym">Broomcorn millet</name>
    <dbReference type="NCBI Taxonomy" id="4540"/>
    <lineage>
        <taxon>Eukaryota</taxon>
        <taxon>Viridiplantae</taxon>
        <taxon>Streptophyta</taxon>
        <taxon>Embryophyta</taxon>
        <taxon>Tracheophyta</taxon>
        <taxon>Spermatophyta</taxon>
        <taxon>Magnoliopsida</taxon>
        <taxon>Liliopsida</taxon>
        <taxon>Poales</taxon>
        <taxon>Poaceae</taxon>
        <taxon>PACMAD clade</taxon>
        <taxon>Panicoideae</taxon>
        <taxon>Panicodae</taxon>
        <taxon>Paniceae</taxon>
        <taxon>Panicinae</taxon>
        <taxon>Panicum</taxon>
        <taxon>Panicum sect. Panicum</taxon>
    </lineage>
</organism>
<dbReference type="AlphaFoldDB" id="A0A3L6QCW0"/>
<protein>
    <submittedName>
        <fullName evidence="3">Plant intracellular Ras-group-related LRR protein 3-like</fullName>
    </submittedName>
</protein>
<name>A0A3L6QCW0_PANMI</name>
<feature type="coiled-coil region" evidence="1">
    <location>
        <begin position="122"/>
        <end position="149"/>
    </location>
</feature>
<accession>A0A3L6QCW0</accession>
<evidence type="ECO:0000256" key="2">
    <source>
        <dbReference type="SAM" id="MobiDB-lite"/>
    </source>
</evidence>
<comment type="caution">
    <text evidence="3">The sequence shown here is derived from an EMBL/GenBank/DDBJ whole genome shotgun (WGS) entry which is preliminary data.</text>
</comment>
<dbReference type="EMBL" id="PQIB02000013">
    <property type="protein sequence ID" value="RLM75463.1"/>
    <property type="molecule type" value="Genomic_DNA"/>
</dbReference>
<evidence type="ECO:0000313" key="4">
    <source>
        <dbReference type="Proteomes" id="UP000275267"/>
    </source>
</evidence>
<sequence length="228" mass="24469">MDPAPQTHPVLSYVLSRIPTLSKPKPAASEFDIEQPPPRPRAPPTVGEFELVGRMPGPRRPPALRAMARAVADVSAARSAPQALGPRPDHELADSSRAVVVAAVEAGDARVPEGGVEACRAVVRLEEAHDAYEALLREAEARLERVYRSAMEGTDIDEDAAEGGKNDGPAAGGNATVQEEVVAVLKQAEEAKPMESVRLVDRQLRQLPEVFGRIQGLRVLDVSRNSSR</sequence>
<feature type="region of interest" description="Disordered" evidence="2">
    <location>
        <begin position="18"/>
        <end position="61"/>
    </location>
</feature>
<evidence type="ECO:0000313" key="3">
    <source>
        <dbReference type="EMBL" id="RLM75463.1"/>
    </source>
</evidence>
<keyword evidence="4" id="KW-1185">Reference proteome</keyword>
<dbReference type="STRING" id="4540.A0A3L6QCW0"/>
<dbReference type="OrthoDB" id="1732686at2759"/>
<keyword evidence="1" id="KW-0175">Coiled coil</keyword>
<reference evidence="4" key="1">
    <citation type="journal article" date="2019" name="Nat. Commun.">
        <title>The genome of broomcorn millet.</title>
        <authorList>
            <person name="Zou C."/>
            <person name="Miki D."/>
            <person name="Li D."/>
            <person name="Tang Q."/>
            <person name="Xiao L."/>
            <person name="Rajput S."/>
            <person name="Deng P."/>
            <person name="Jia W."/>
            <person name="Huang R."/>
            <person name="Zhang M."/>
            <person name="Sun Y."/>
            <person name="Hu J."/>
            <person name="Fu X."/>
            <person name="Schnable P.S."/>
            <person name="Li F."/>
            <person name="Zhang H."/>
            <person name="Feng B."/>
            <person name="Zhu X."/>
            <person name="Liu R."/>
            <person name="Schnable J.C."/>
            <person name="Zhu J.-K."/>
            <person name="Zhang H."/>
        </authorList>
    </citation>
    <scope>NUCLEOTIDE SEQUENCE [LARGE SCALE GENOMIC DNA]</scope>
</reference>
<dbReference type="Proteomes" id="UP000275267">
    <property type="component" value="Unassembled WGS sequence"/>
</dbReference>
<evidence type="ECO:0000256" key="1">
    <source>
        <dbReference type="SAM" id="Coils"/>
    </source>
</evidence>